<dbReference type="InterPro" id="IPR008271">
    <property type="entry name" value="Ser/Thr_kinase_AS"/>
</dbReference>
<evidence type="ECO:0000256" key="7">
    <source>
        <dbReference type="ARBA" id="ARBA00022777"/>
    </source>
</evidence>
<reference evidence="17" key="1">
    <citation type="submission" date="2021-03" db="EMBL/GenBank/DDBJ databases">
        <authorList>
            <person name="Li Z."/>
            <person name="Yang C."/>
        </authorList>
    </citation>
    <scope>NUCLEOTIDE SEQUENCE</scope>
    <source>
        <strain evidence="17">Dzin_1.0</strain>
        <tissue evidence="17">Leaf</tissue>
    </source>
</reference>
<keyword evidence="9" id="KW-0832">Ubl conjugation</keyword>
<dbReference type="FunFam" id="3.30.200.20:FF:000387">
    <property type="entry name" value="Serine/threonine-protein kinase STE11"/>
    <property type="match status" value="1"/>
</dbReference>
<keyword evidence="7" id="KW-0418">Kinase</keyword>
<dbReference type="GO" id="GO:0004709">
    <property type="term" value="F:MAP kinase kinase kinase activity"/>
    <property type="evidence" value="ECO:0007669"/>
    <property type="project" value="UniProtKB-EC"/>
</dbReference>
<feature type="compositionally biased region" description="Basic and acidic residues" evidence="15">
    <location>
        <begin position="602"/>
        <end position="623"/>
    </location>
</feature>
<dbReference type="Proteomes" id="UP001085076">
    <property type="component" value="Miscellaneous, Linkage group lg01"/>
</dbReference>
<keyword evidence="10 14" id="KW-0175">Coiled coil</keyword>
<keyword evidence="4" id="KW-0723">Serine/threonine-protein kinase</keyword>
<name>A0A9D5HV89_9LILI</name>
<evidence type="ECO:0000259" key="16">
    <source>
        <dbReference type="PROSITE" id="PS50011"/>
    </source>
</evidence>
<keyword evidence="5" id="KW-0808">Transferase</keyword>
<dbReference type="PANTHER" id="PTHR48016:SF56">
    <property type="entry name" value="MAPKK KINASE"/>
    <property type="match status" value="1"/>
</dbReference>
<accession>A0A9D5HV89</accession>
<gene>
    <name evidence="17" type="ORF">J5N97_007924</name>
</gene>
<feature type="compositionally biased region" description="Polar residues" evidence="15">
    <location>
        <begin position="589"/>
        <end position="601"/>
    </location>
</feature>
<evidence type="ECO:0000256" key="1">
    <source>
        <dbReference type="ARBA" id="ARBA00006529"/>
    </source>
</evidence>
<evidence type="ECO:0000256" key="13">
    <source>
        <dbReference type="PROSITE-ProRule" id="PRU10141"/>
    </source>
</evidence>
<dbReference type="InterPro" id="IPR017441">
    <property type="entry name" value="Protein_kinase_ATP_BS"/>
</dbReference>
<dbReference type="GO" id="GO:0005737">
    <property type="term" value="C:cytoplasm"/>
    <property type="evidence" value="ECO:0007669"/>
    <property type="project" value="TreeGrafter"/>
</dbReference>
<evidence type="ECO:0000256" key="11">
    <source>
        <dbReference type="ARBA" id="ARBA00047559"/>
    </source>
</evidence>
<dbReference type="SUPFAM" id="SSF56112">
    <property type="entry name" value="Protein kinase-like (PK-like)"/>
    <property type="match status" value="1"/>
</dbReference>
<dbReference type="Pfam" id="PF00069">
    <property type="entry name" value="Pkinase"/>
    <property type="match status" value="1"/>
</dbReference>
<dbReference type="SMART" id="SM00220">
    <property type="entry name" value="S_TKc"/>
    <property type="match status" value="1"/>
</dbReference>
<keyword evidence="6 13" id="KW-0547">Nucleotide-binding</keyword>
<comment type="similarity">
    <text evidence="1">Belongs to the protein kinase superfamily. STE Ser/Thr protein kinase family. MAP kinase kinase kinase subfamily.</text>
</comment>
<evidence type="ECO:0000256" key="6">
    <source>
        <dbReference type="ARBA" id="ARBA00022741"/>
    </source>
</evidence>
<proteinExistence type="inferred from homology"/>
<evidence type="ECO:0000313" key="18">
    <source>
        <dbReference type="Proteomes" id="UP001085076"/>
    </source>
</evidence>
<evidence type="ECO:0000313" key="17">
    <source>
        <dbReference type="EMBL" id="KAJ0989568.1"/>
    </source>
</evidence>
<evidence type="ECO:0000256" key="5">
    <source>
        <dbReference type="ARBA" id="ARBA00022679"/>
    </source>
</evidence>
<dbReference type="FunFam" id="1.10.510.10:FF:000382">
    <property type="entry name" value="Mitogen-activated protein kinase kinase kinase 2"/>
    <property type="match status" value="1"/>
</dbReference>
<dbReference type="AlphaFoldDB" id="A0A9D5HV89"/>
<dbReference type="PANTHER" id="PTHR48016">
    <property type="entry name" value="MAP KINASE KINASE KINASE SSK2-RELATED-RELATED"/>
    <property type="match status" value="1"/>
</dbReference>
<evidence type="ECO:0000256" key="15">
    <source>
        <dbReference type="SAM" id="MobiDB-lite"/>
    </source>
</evidence>
<dbReference type="EC" id="2.7.11.25" evidence="2"/>
<dbReference type="GO" id="GO:0005524">
    <property type="term" value="F:ATP binding"/>
    <property type="evidence" value="ECO:0007669"/>
    <property type="project" value="UniProtKB-UniRule"/>
</dbReference>
<feature type="binding site" evidence="13">
    <location>
        <position position="100"/>
    </location>
    <ligand>
        <name>ATP</name>
        <dbReference type="ChEBI" id="CHEBI:30616"/>
    </ligand>
</feature>
<dbReference type="EMBL" id="JAGGNH010000001">
    <property type="protein sequence ID" value="KAJ0989568.1"/>
    <property type="molecule type" value="Genomic_DNA"/>
</dbReference>
<evidence type="ECO:0000256" key="9">
    <source>
        <dbReference type="ARBA" id="ARBA00022843"/>
    </source>
</evidence>
<dbReference type="InterPro" id="IPR000719">
    <property type="entry name" value="Prot_kinase_dom"/>
</dbReference>
<evidence type="ECO:0000256" key="12">
    <source>
        <dbReference type="ARBA" id="ARBA00048329"/>
    </source>
</evidence>
<sequence>MQDIFGSVRKSLVFRPSSDGGGGVGAGGIGEKIGSCLRKSRVGLGLGFGFLPKVPSASMPPAKDDGPPIRWRKGELIGCGAFGQVYMGMNLDSGELLAVKQVLIGTNSAREKAQAHIRELEEEVKLLKNLSHPNIVRYLGTAREEETLNILLEFVPGGSISSLLGKFGSFPEAVIRMYTKQLLQGLEYLHQNGIMHRDIKGANILVDNKGCIKLADFGASKQVVKLATMTAAKSMKGTPYWMAPEVILQTGHSFSADIWSVGCTVIEMATGKPPWSQQYQEVAALFHIGTTKSHPPIPEHLSLEAKDFLLKCLQKEPNLRPSASDLLKHPFVTGEYQDSHPIYQPSVMERPQSLLPSRSYTKESWNPVTSSRTTFGDLNNFDQYGGSCSVYSGNHSRVAPMWEMRASDDMCQLDDKDDFPTSVKSFNPMSEPLDDWPCKYDLSPVQRNGSEEFSNLINDAAKNVGEGDADFTFPCEALCEDSDEVTEIKIRAFLDEKALDLKKLQTPLYEEFFNSLNTNAPIEETPEENITDNAEVPPKCLSSASQIITETSVAQVDTLHNLSPGNRNAKVSNTAVGISRILREIPLQDAQQEPNSISSSFSDRRQKWKEELDRELEREREMMRQAGVGIKTSPKDKVLNRKRDRPRFAASPSK</sequence>
<evidence type="ECO:0000256" key="8">
    <source>
        <dbReference type="ARBA" id="ARBA00022840"/>
    </source>
</evidence>
<dbReference type="PROSITE" id="PS00108">
    <property type="entry name" value="PROTEIN_KINASE_ST"/>
    <property type="match status" value="1"/>
</dbReference>
<evidence type="ECO:0000256" key="14">
    <source>
        <dbReference type="SAM" id="Coils"/>
    </source>
</evidence>
<dbReference type="PROSITE" id="PS50011">
    <property type="entry name" value="PROTEIN_KINASE_DOM"/>
    <property type="match status" value="1"/>
</dbReference>
<evidence type="ECO:0000256" key="2">
    <source>
        <dbReference type="ARBA" id="ARBA00012406"/>
    </source>
</evidence>
<comment type="caution">
    <text evidence="17">The sequence shown here is derived from an EMBL/GenBank/DDBJ whole genome shotgun (WGS) entry which is preliminary data.</text>
</comment>
<comment type="catalytic activity">
    <reaction evidence="12">
        <text>L-seryl-[protein] + ATP = O-phospho-L-seryl-[protein] + ADP + H(+)</text>
        <dbReference type="Rhea" id="RHEA:17989"/>
        <dbReference type="Rhea" id="RHEA-COMP:9863"/>
        <dbReference type="Rhea" id="RHEA-COMP:11604"/>
        <dbReference type="ChEBI" id="CHEBI:15378"/>
        <dbReference type="ChEBI" id="CHEBI:29999"/>
        <dbReference type="ChEBI" id="CHEBI:30616"/>
        <dbReference type="ChEBI" id="CHEBI:83421"/>
        <dbReference type="ChEBI" id="CHEBI:456216"/>
        <dbReference type="EC" id="2.7.11.25"/>
    </reaction>
</comment>
<reference evidence="17" key="2">
    <citation type="journal article" date="2022" name="Hortic Res">
        <title>The genome of Dioscorea zingiberensis sheds light on the biosynthesis, origin and evolution of the medicinally important diosgenin saponins.</title>
        <authorList>
            <person name="Li Y."/>
            <person name="Tan C."/>
            <person name="Li Z."/>
            <person name="Guo J."/>
            <person name="Li S."/>
            <person name="Chen X."/>
            <person name="Wang C."/>
            <person name="Dai X."/>
            <person name="Yang H."/>
            <person name="Song W."/>
            <person name="Hou L."/>
            <person name="Xu J."/>
            <person name="Tong Z."/>
            <person name="Xu A."/>
            <person name="Yuan X."/>
            <person name="Wang W."/>
            <person name="Yang Q."/>
            <person name="Chen L."/>
            <person name="Sun Z."/>
            <person name="Wang K."/>
            <person name="Pan B."/>
            <person name="Chen J."/>
            <person name="Bao Y."/>
            <person name="Liu F."/>
            <person name="Qi X."/>
            <person name="Gang D.R."/>
            <person name="Wen J."/>
            <person name="Li J."/>
        </authorList>
    </citation>
    <scope>NUCLEOTIDE SEQUENCE</scope>
    <source>
        <strain evidence="17">Dzin_1.0</strain>
    </source>
</reference>
<keyword evidence="18" id="KW-1185">Reference proteome</keyword>
<dbReference type="InterPro" id="IPR050538">
    <property type="entry name" value="MAP_kinase_kinase_kinase"/>
</dbReference>
<dbReference type="OrthoDB" id="266718at2759"/>
<evidence type="ECO:0000256" key="4">
    <source>
        <dbReference type="ARBA" id="ARBA00022527"/>
    </source>
</evidence>
<protein>
    <recommendedName>
        <fullName evidence="2">mitogen-activated protein kinase kinase kinase</fullName>
        <ecNumber evidence="2">2.7.11.25</ecNumber>
    </recommendedName>
</protein>
<keyword evidence="3" id="KW-1017">Isopeptide bond</keyword>
<keyword evidence="8 13" id="KW-0067">ATP-binding</keyword>
<evidence type="ECO:0000256" key="3">
    <source>
        <dbReference type="ARBA" id="ARBA00022499"/>
    </source>
</evidence>
<evidence type="ECO:0000256" key="10">
    <source>
        <dbReference type="ARBA" id="ARBA00023054"/>
    </source>
</evidence>
<feature type="domain" description="Protein kinase" evidence="16">
    <location>
        <begin position="71"/>
        <end position="332"/>
    </location>
</feature>
<dbReference type="CDD" id="cd06606">
    <property type="entry name" value="STKc_MAPKKK"/>
    <property type="match status" value="1"/>
</dbReference>
<organism evidence="17 18">
    <name type="scientific">Dioscorea zingiberensis</name>
    <dbReference type="NCBI Taxonomy" id="325984"/>
    <lineage>
        <taxon>Eukaryota</taxon>
        <taxon>Viridiplantae</taxon>
        <taxon>Streptophyta</taxon>
        <taxon>Embryophyta</taxon>
        <taxon>Tracheophyta</taxon>
        <taxon>Spermatophyta</taxon>
        <taxon>Magnoliopsida</taxon>
        <taxon>Liliopsida</taxon>
        <taxon>Dioscoreales</taxon>
        <taxon>Dioscoreaceae</taxon>
        <taxon>Dioscorea</taxon>
    </lineage>
</organism>
<feature type="region of interest" description="Disordered" evidence="15">
    <location>
        <begin position="587"/>
        <end position="654"/>
    </location>
</feature>
<dbReference type="PROSITE" id="PS00107">
    <property type="entry name" value="PROTEIN_KINASE_ATP"/>
    <property type="match status" value="1"/>
</dbReference>
<dbReference type="Gene3D" id="1.10.510.10">
    <property type="entry name" value="Transferase(Phosphotransferase) domain 1"/>
    <property type="match status" value="1"/>
</dbReference>
<dbReference type="InterPro" id="IPR011009">
    <property type="entry name" value="Kinase-like_dom_sf"/>
</dbReference>
<comment type="catalytic activity">
    <reaction evidence="11">
        <text>L-threonyl-[protein] + ATP = O-phospho-L-threonyl-[protein] + ADP + H(+)</text>
        <dbReference type="Rhea" id="RHEA:46608"/>
        <dbReference type="Rhea" id="RHEA-COMP:11060"/>
        <dbReference type="Rhea" id="RHEA-COMP:11605"/>
        <dbReference type="ChEBI" id="CHEBI:15378"/>
        <dbReference type="ChEBI" id="CHEBI:30013"/>
        <dbReference type="ChEBI" id="CHEBI:30616"/>
        <dbReference type="ChEBI" id="CHEBI:61977"/>
        <dbReference type="ChEBI" id="CHEBI:456216"/>
        <dbReference type="EC" id="2.7.11.25"/>
    </reaction>
</comment>
<feature type="coiled-coil region" evidence="14">
    <location>
        <begin position="103"/>
        <end position="130"/>
    </location>
</feature>